<evidence type="ECO:0000313" key="1">
    <source>
        <dbReference type="EMBL" id="CAF4376825.1"/>
    </source>
</evidence>
<reference evidence="1" key="1">
    <citation type="submission" date="2021-02" db="EMBL/GenBank/DDBJ databases">
        <authorList>
            <person name="Nowell W R."/>
        </authorList>
    </citation>
    <scope>NUCLEOTIDE SEQUENCE</scope>
</reference>
<comment type="caution">
    <text evidence="1">The sequence shown here is derived from an EMBL/GenBank/DDBJ whole genome shotgun (WGS) entry which is preliminary data.</text>
</comment>
<protein>
    <submittedName>
        <fullName evidence="1">Uncharacterized protein</fullName>
    </submittedName>
</protein>
<evidence type="ECO:0000313" key="2">
    <source>
        <dbReference type="Proteomes" id="UP000663844"/>
    </source>
</evidence>
<proteinExistence type="predicted"/>
<dbReference type="EMBL" id="CAJOAZ010023587">
    <property type="protein sequence ID" value="CAF4376825.1"/>
    <property type="molecule type" value="Genomic_DNA"/>
</dbReference>
<dbReference type="Proteomes" id="UP000663844">
    <property type="component" value="Unassembled WGS sequence"/>
</dbReference>
<name>A0A820MS74_9BILA</name>
<accession>A0A820MS74</accession>
<sequence length="30" mass="3432">IQLRVFDTKIYKVKAIFCLENGTGMVSEDL</sequence>
<organism evidence="1 2">
    <name type="scientific">Adineta steineri</name>
    <dbReference type="NCBI Taxonomy" id="433720"/>
    <lineage>
        <taxon>Eukaryota</taxon>
        <taxon>Metazoa</taxon>
        <taxon>Spiralia</taxon>
        <taxon>Gnathifera</taxon>
        <taxon>Rotifera</taxon>
        <taxon>Eurotatoria</taxon>
        <taxon>Bdelloidea</taxon>
        <taxon>Adinetida</taxon>
        <taxon>Adinetidae</taxon>
        <taxon>Adineta</taxon>
    </lineage>
</organism>
<feature type="non-terminal residue" evidence="1">
    <location>
        <position position="1"/>
    </location>
</feature>
<gene>
    <name evidence="1" type="ORF">OXD698_LOCUS50150</name>
</gene>
<dbReference type="AlphaFoldDB" id="A0A820MS74"/>